<dbReference type="OrthoDB" id="10261212at2759"/>
<evidence type="ECO:0000313" key="3">
    <source>
        <dbReference type="Proteomes" id="UP000266673"/>
    </source>
</evidence>
<gene>
    <name evidence="2" type="ORF">C2G38_2310789</name>
</gene>
<evidence type="ECO:0000313" key="2">
    <source>
        <dbReference type="EMBL" id="RIB18277.1"/>
    </source>
</evidence>
<dbReference type="AlphaFoldDB" id="A0A397VAD6"/>
<feature type="coiled-coil region" evidence="1">
    <location>
        <begin position="19"/>
        <end position="53"/>
    </location>
</feature>
<dbReference type="EMBL" id="QKWP01000549">
    <property type="protein sequence ID" value="RIB18277.1"/>
    <property type="molecule type" value="Genomic_DNA"/>
</dbReference>
<protein>
    <submittedName>
        <fullName evidence="2">Uncharacterized protein</fullName>
    </submittedName>
</protein>
<keyword evidence="3" id="KW-1185">Reference proteome</keyword>
<evidence type="ECO:0000256" key="1">
    <source>
        <dbReference type="SAM" id="Coils"/>
    </source>
</evidence>
<keyword evidence="1" id="KW-0175">Coiled coil</keyword>
<sequence>MVTDAGFVNEHLVVWDSLIDVDQRLLNSLIDNFAKAEEEHETEFRRKQNLAQQQQHQEDLQRQQRRQNHHMMPRLKHLLVVQLQRIHLKEEKKKIALFHKRETFYVKRSIYFAQYLFIELILFGKRCRE</sequence>
<dbReference type="Proteomes" id="UP000266673">
    <property type="component" value="Unassembled WGS sequence"/>
</dbReference>
<proteinExistence type="predicted"/>
<accession>A0A397VAD6</accession>
<reference evidence="2 3" key="1">
    <citation type="submission" date="2018-06" db="EMBL/GenBank/DDBJ databases">
        <title>Comparative genomics reveals the genomic features of Rhizophagus irregularis, R. cerebriforme, R. diaphanum and Gigaspora rosea, and their symbiotic lifestyle signature.</title>
        <authorList>
            <person name="Morin E."/>
            <person name="San Clemente H."/>
            <person name="Chen E.C.H."/>
            <person name="De La Providencia I."/>
            <person name="Hainaut M."/>
            <person name="Kuo A."/>
            <person name="Kohler A."/>
            <person name="Murat C."/>
            <person name="Tang N."/>
            <person name="Roy S."/>
            <person name="Loubradou J."/>
            <person name="Henrissat B."/>
            <person name="Grigoriev I.V."/>
            <person name="Corradi N."/>
            <person name="Roux C."/>
            <person name="Martin F.M."/>
        </authorList>
    </citation>
    <scope>NUCLEOTIDE SEQUENCE [LARGE SCALE GENOMIC DNA]</scope>
    <source>
        <strain evidence="2 3">DAOM 194757</strain>
    </source>
</reference>
<name>A0A397VAD6_9GLOM</name>
<organism evidence="2 3">
    <name type="scientific">Gigaspora rosea</name>
    <dbReference type="NCBI Taxonomy" id="44941"/>
    <lineage>
        <taxon>Eukaryota</taxon>
        <taxon>Fungi</taxon>
        <taxon>Fungi incertae sedis</taxon>
        <taxon>Mucoromycota</taxon>
        <taxon>Glomeromycotina</taxon>
        <taxon>Glomeromycetes</taxon>
        <taxon>Diversisporales</taxon>
        <taxon>Gigasporaceae</taxon>
        <taxon>Gigaspora</taxon>
    </lineage>
</organism>
<comment type="caution">
    <text evidence="2">The sequence shown here is derived from an EMBL/GenBank/DDBJ whole genome shotgun (WGS) entry which is preliminary data.</text>
</comment>